<comment type="similarity">
    <text evidence="1">Belongs to the protein disulfide isomerase family.</text>
</comment>
<feature type="signal peptide" evidence="3">
    <location>
        <begin position="1"/>
        <end position="18"/>
    </location>
</feature>
<evidence type="ECO:0000313" key="5">
    <source>
        <dbReference type="EMBL" id="GMI45819.1"/>
    </source>
</evidence>
<evidence type="ECO:0000256" key="2">
    <source>
        <dbReference type="ARBA" id="ARBA00022729"/>
    </source>
</evidence>
<protein>
    <recommendedName>
        <fullName evidence="4">Thioredoxin domain-containing protein</fullName>
    </recommendedName>
</protein>
<sequence>MRLVIAFLLGLCPTLALGAVELTMENFESSVTAKNAIVKFYQPWCGHCKSMKPDYDRLSDEYRTSENVLIADVNCGDEDALCEANDVRGYPTVKYYLNGQEDAYEGGRSYDDLKQFVQDKLEVKCNLDKSASTCSEKAIKYISKWSFKGNNEIKKEAARLEGMVEGKMKPELKNWLHERIGILKQIIAGGEL</sequence>
<dbReference type="OrthoDB" id="72053at2759"/>
<evidence type="ECO:0000313" key="6">
    <source>
        <dbReference type="Proteomes" id="UP001165065"/>
    </source>
</evidence>
<reference evidence="6" key="1">
    <citation type="journal article" date="2023" name="Commun. Biol.">
        <title>Genome analysis of Parmales, the sister group of diatoms, reveals the evolutionary specialization of diatoms from phago-mixotrophs to photoautotrophs.</title>
        <authorList>
            <person name="Ban H."/>
            <person name="Sato S."/>
            <person name="Yoshikawa S."/>
            <person name="Yamada K."/>
            <person name="Nakamura Y."/>
            <person name="Ichinomiya M."/>
            <person name="Sato N."/>
            <person name="Blanc-Mathieu R."/>
            <person name="Endo H."/>
            <person name="Kuwata A."/>
            <person name="Ogata H."/>
        </authorList>
    </citation>
    <scope>NUCLEOTIDE SEQUENCE [LARGE SCALE GENOMIC DNA]</scope>
</reference>
<dbReference type="InterPro" id="IPR013766">
    <property type="entry name" value="Thioredoxin_domain"/>
</dbReference>
<evidence type="ECO:0000256" key="1">
    <source>
        <dbReference type="ARBA" id="ARBA00006347"/>
    </source>
</evidence>
<feature type="domain" description="Thioredoxin" evidence="4">
    <location>
        <begin position="1"/>
        <end position="122"/>
    </location>
</feature>
<accession>A0A9W7LCT7</accession>
<feature type="chain" id="PRO_5040877193" description="Thioredoxin domain-containing protein" evidence="3">
    <location>
        <begin position="19"/>
        <end position="192"/>
    </location>
</feature>
<keyword evidence="2 3" id="KW-0732">Signal</keyword>
<dbReference type="SUPFAM" id="SSF47933">
    <property type="entry name" value="ERP29 C domain-like"/>
    <property type="match status" value="1"/>
</dbReference>
<dbReference type="Gene3D" id="3.40.30.10">
    <property type="entry name" value="Glutaredoxin"/>
    <property type="match status" value="1"/>
</dbReference>
<dbReference type="EMBL" id="BRYA01000266">
    <property type="protein sequence ID" value="GMI45819.1"/>
    <property type="molecule type" value="Genomic_DNA"/>
</dbReference>
<keyword evidence="6" id="KW-1185">Reference proteome</keyword>
<dbReference type="PANTHER" id="PTHR45672:SF3">
    <property type="entry name" value="THIOREDOXIN DOMAIN-CONTAINING PROTEIN 5"/>
    <property type="match status" value="1"/>
</dbReference>
<dbReference type="InterPro" id="IPR036249">
    <property type="entry name" value="Thioredoxin-like_sf"/>
</dbReference>
<dbReference type="PROSITE" id="PS00194">
    <property type="entry name" value="THIOREDOXIN_1"/>
    <property type="match status" value="1"/>
</dbReference>
<dbReference type="GO" id="GO:0006457">
    <property type="term" value="P:protein folding"/>
    <property type="evidence" value="ECO:0007669"/>
    <property type="project" value="TreeGrafter"/>
</dbReference>
<comment type="caution">
    <text evidence="5">The sequence shown here is derived from an EMBL/GenBank/DDBJ whole genome shotgun (WGS) entry which is preliminary data.</text>
</comment>
<dbReference type="GO" id="GO:0003756">
    <property type="term" value="F:protein disulfide isomerase activity"/>
    <property type="evidence" value="ECO:0007669"/>
    <property type="project" value="TreeGrafter"/>
</dbReference>
<dbReference type="InterPro" id="IPR051063">
    <property type="entry name" value="PDI"/>
</dbReference>
<organism evidence="5 6">
    <name type="scientific">Triparma columacea</name>
    <dbReference type="NCBI Taxonomy" id="722753"/>
    <lineage>
        <taxon>Eukaryota</taxon>
        <taxon>Sar</taxon>
        <taxon>Stramenopiles</taxon>
        <taxon>Ochrophyta</taxon>
        <taxon>Bolidophyceae</taxon>
        <taxon>Parmales</taxon>
        <taxon>Triparmaceae</taxon>
        <taxon>Triparma</taxon>
    </lineage>
</organism>
<dbReference type="PANTHER" id="PTHR45672">
    <property type="entry name" value="PROTEIN DISULFIDE-ISOMERASE C17H9.14C-RELATED"/>
    <property type="match status" value="1"/>
</dbReference>
<dbReference type="InterPro" id="IPR036356">
    <property type="entry name" value="ERp29_C_sf"/>
</dbReference>
<gene>
    <name evidence="5" type="ORF">TrCOL_g4064</name>
</gene>
<name>A0A9W7LCT7_9STRA</name>
<dbReference type="Proteomes" id="UP001165065">
    <property type="component" value="Unassembled WGS sequence"/>
</dbReference>
<dbReference type="Pfam" id="PF00085">
    <property type="entry name" value="Thioredoxin"/>
    <property type="match status" value="1"/>
</dbReference>
<evidence type="ECO:0000259" key="4">
    <source>
        <dbReference type="PROSITE" id="PS51352"/>
    </source>
</evidence>
<dbReference type="SUPFAM" id="SSF52833">
    <property type="entry name" value="Thioredoxin-like"/>
    <property type="match status" value="1"/>
</dbReference>
<dbReference type="CDD" id="cd02961">
    <property type="entry name" value="PDI_a_family"/>
    <property type="match status" value="1"/>
</dbReference>
<dbReference type="GO" id="GO:0005783">
    <property type="term" value="C:endoplasmic reticulum"/>
    <property type="evidence" value="ECO:0007669"/>
    <property type="project" value="TreeGrafter"/>
</dbReference>
<dbReference type="PRINTS" id="PR00421">
    <property type="entry name" value="THIOREDOXIN"/>
</dbReference>
<dbReference type="PROSITE" id="PS51352">
    <property type="entry name" value="THIOREDOXIN_2"/>
    <property type="match status" value="1"/>
</dbReference>
<evidence type="ECO:0000256" key="3">
    <source>
        <dbReference type="SAM" id="SignalP"/>
    </source>
</evidence>
<proteinExistence type="inferred from homology"/>
<dbReference type="InterPro" id="IPR017937">
    <property type="entry name" value="Thioredoxin_CS"/>
</dbReference>
<dbReference type="AlphaFoldDB" id="A0A9W7LCT7"/>